<dbReference type="InterPro" id="IPR015424">
    <property type="entry name" value="PyrdxlP-dep_Trfase"/>
</dbReference>
<dbReference type="Gene3D" id="3.40.640.10">
    <property type="entry name" value="Type I PLP-dependent aspartate aminotransferase-like (Major domain)"/>
    <property type="match status" value="1"/>
</dbReference>
<accession>A0A1I7XD31</accession>
<feature type="domain" description="Aminotransferase class V" evidence="1">
    <location>
        <begin position="17"/>
        <end position="55"/>
    </location>
</feature>
<organism evidence="2 3">
    <name type="scientific">Heterorhabditis bacteriophora</name>
    <name type="common">Entomopathogenic nematode worm</name>
    <dbReference type="NCBI Taxonomy" id="37862"/>
    <lineage>
        <taxon>Eukaryota</taxon>
        <taxon>Metazoa</taxon>
        <taxon>Ecdysozoa</taxon>
        <taxon>Nematoda</taxon>
        <taxon>Chromadorea</taxon>
        <taxon>Rhabditida</taxon>
        <taxon>Rhabditina</taxon>
        <taxon>Rhabditomorpha</taxon>
        <taxon>Strongyloidea</taxon>
        <taxon>Heterorhabditidae</taxon>
        <taxon>Heterorhabditis</taxon>
    </lineage>
</organism>
<reference evidence="3" key="1">
    <citation type="submission" date="2016-11" db="UniProtKB">
        <authorList>
            <consortium name="WormBaseParasite"/>
        </authorList>
    </citation>
    <scope>IDENTIFICATION</scope>
</reference>
<evidence type="ECO:0000313" key="2">
    <source>
        <dbReference type="Proteomes" id="UP000095283"/>
    </source>
</evidence>
<dbReference type="SUPFAM" id="SSF53383">
    <property type="entry name" value="PLP-dependent transferases"/>
    <property type="match status" value="1"/>
</dbReference>
<evidence type="ECO:0000313" key="3">
    <source>
        <dbReference type="WBParaSite" id="Hba_15603"/>
    </source>
</evidence>
<proteinExistence type="predicted"/>
<protein>
    <submittedName>
        <fullName evidence="3">Aminotran_5 domain-containing protein</fullName>
    </submittedName>
</protein>
<sequence>MCYCFETYCIISNTNKFIEGTKILIHSDASQALGKIDVDINKLKVDAVTVVGHKLQINLPDQHVIHFAASPRLPNTSSVAFPTYCGVNYDLLDNTFYFHAVLGVNKLGFTKGHYYSINSGKNYDQRVFVYFVTYRFSIDRTSPLMALWCWSYAIGKSGQDRLLSMTRRRLYFFLLLLGKLVRGITVQQLSSKIAALLPAPGLCLSALFPPLLREKCGVFLDASEAYPSDEFDKKKEKEMEDAFWFLNGTDPTLQIPLCMTYTTRPSQDLLDQ</sequence>
<dbReference type="InterPro" id="IPR015421">
    <property type="entry name" value="PyrdxlP-dep_Trfase_major"/>
</dbReference>
<dbReference type="InterPro" id="IPR000192">
    <property type="entry name" value="Aminotrans_V_dom"/>
</dbReference>
<dbReference type="AlphaFoldDB" id="A0A1I7XD31"/>
<dbReference type="Pfam" id="PF00266">
    <property type="entry name" value="Aminotran_5"/>
    <property type="match status" value="1"/>
</dbReference>
<evidence type="ECO:0000259" key="1">
    <source>
        <dbReference type="Pfam" id="PF00266"/>
    </source>
</evidence>
<keyword evidence="2" id="KW-1185">Reference proteome</keyword>
<dbReference type="Proteomes" id="UP000095283">
    <property type="component" value="Unplaced"/>
</dbReference>
<dbReference type="WBParaSite" id="Hba_15603">
    <property type="protein sequence ID" value="Hba_15603"/>
    <property type="gene ID" value="Hba_15603"/>
</dbReference>
<name>A0A1I7XD31_HETBA</name>